<reference evidence="12 13" key="1">
    <citation type="journal article" date="2012" name="Science">
        <title>Ecological populations of bacteria act as socially cohesive units of antibiotic production and resistance.</title>
        <authorList>
            <person name="Cordero O.X."/>
            <person name="Wildschutte H."/>
            <person name="Kirkup B."/>
            <person name="Proehl S."/>
            <person name="Ngo L."/>
            <person name="Hussain F."/>
            <person name="Le Roux F."/>
            <person name="Mincer T."/>
            <person name="Polz M.F."/>
        </authorList>
    </citation>
    <scope>NUCLEOTIDE SEQUENCE [LARGE SCALE GENOMIC DNA]</scope>
    <source>
        <strain evidence="12 13">FF-454</strain>
    </source>
</reference>
<dbReference type="AlphaFoldDB" id="A0A1E5CBV7"/>
<feature type="domain" description="NlpC/P60" evidence="11">
    <location>
        <begin position="52"/>
        <end position="173"/>
    </location>
</feature>
<dbReference type="InterPro" id="IPR038765">
    <property type="entry name" value="Papain-like_cys_pep_sf"/>
</dbReference>
<evidence type="ECO:0000256" key="6">
    <source>
        <dbReference type="ARBA" id="ARBA00022807"/>
    </source>
</evidence>
<feature type="chain" id="PRO_5009172716" description="NlpC/P60 domain-containing protein" evidence="10">
    <location>
        <begin position="19"/>
        <end position="175"/>
    </location>
</feature>
<keyword evidence="7" id="KW-0472">Membrane</keyword>
<dbReference type="RefSeq" id="WP_016958647.1">
    <property type="nucleotide sequence ID" value="NZ_AJWN02000032.1"/>
</dbReference>
<dbReference type="PANTHER" id="PTHR47360:SF3">
    <property type="entry name" value="MUREIN DD-ENDOPEPTIDASE MEPS_MUREIN LD-CARBOXYPEPTIDASE"/>
    <property type="match status" value="1"/>
</dbReference>
<evidence type="ECO:0000256" key="10">
    <source>
        <dbReference type="SAM" id="SignalP"/>
    </source>
</evidence>
<dbReference type="EMBL" id="AJWN02000032">
    <property type="protein sequence ID" value="OEE62945.1"/>
    <property type="molecule type" value="Genomic_DNA"/>
</dbReference>
<keyword evidence="8" id="KW-0564">Palmitate</keyword>
<keyword evidence="6" id="KW-0788">Thiol protease</keyword>
<comment type="subcellular location">
    <subcellularLocation>
        <location evidence="1">Membrane</location>
        <topology evidence="1">Lipid-anchor</topology>
    </subcellularLocation>
</comment>
<organism evidence="12 13">
    <name type="scientific">Enterovibrio norvegicus FF-454</name>
    <dbReference type="NCBI Taxonomy" id="1185651"/>
    <lineage>
        <taxon>Bacteria</taxon>
        <taxon>Pseudomonadati</taxon>
        <taxon>Pseudomonadota</taxon>
        <taxon>Gammaproteobacteria</taxon>
        <taxon>Vibrionales</taxon>
        <taxon>Vibrionaceae</taxon>
        <taxon>Enterovibrio</taxon>
    </lineage>
</organism>
<protein>
    <recommendedName>
        <fullName evidence="11">NlpC/P60 domain-containing protein</fullName>
    </recommendedName>
</protein>
<dbReference type="GO" id="GO:0008234">
    <property type="term" value="F:cysteine-type peptidase activity"/>
    <property type="evidence" value="ECO:0007669"/>
    <property type="project" value="UniProtKB-KW"/>
</dbReference>
<evidence type="ECO:0000256" key="1">
    <source>
        <dbReference type="ARBA" id="ARBA00004635"/>
    </source>
</evidence>
<dbReference type="Gene3D" id="3.90.1720.10">
    <property type="entry name" value="endopeptidase domain like (from Nostoc punctiforme)"/>
    <property type="match status" value="1"/>
</dbReference>
<accession>A0A1E5CBV7</accession>
<gene>
    <name evidence="12" type="ORF">A1OK_20400</name>
</gene>
<dbReference type="SUPFAM" id="SSF54001">
    <property type="entry name" value="Cysteine proteinases"/>
    <property type="match status" value="1"/>
</dbReference>
<dbReference type="PANTHER" id="PTHR47360">
    <property type="entry name" value="MUREIN DD-ENDOPEPTIDASE MEPS/MUREIN LD-CARBOXYPEPTIDASE"/>
    <property type="match status" value="1"/>
</dbReference>
<keyword evidence="4 10" id="KW-0732">Signal</keyword>
<keyword evidence="3" id="KW-0645">Protease</keyword>
<keyword evidence="9" id="KW-0449">Lipoprotein</keyword>
<feature type="signal peptide" evidence="10">
    <location>
        <begin position="1"/>
        <end position="18"/>
    </location>
</feature>
<dbReference type="PROSITE" id="PS51935">
    <property type="entry name" value="NLPC_P60"/>
    <property type="match status" value="1"/>
</dbReference>
<dbReference type="InterPro" id="IPR000064">
    <property type="entry name" value="NLP_P60_dom"/>
</dbReference>
<dbReference type="Proteomes" id="UP000095039">
    <property type="component" value="Unassembled WGS sequence"/>
</dbReference>
<evidence type="ECO:0000259" key="11">
    <source>
        <dbReference type="PROSITE" id="PS51935"/>
    </source>
</evidence>
<dbReference type="GO" id="GO:0006508">
    <property type="term" value="P:proteolysis"/>
    <property type="evidence" value="ECO:0007669"/>
    <property type="project" value="UniProtKB-KW"/>
</dbReference>
<evidence type="ECO:0000256" key="3">
    <source>
        <dbReference type="ARBA" id="ARBA00022670"/>
    </source>
</evidence>
<evidence type="ECO:0000256" key="2">
    <source>
        <dbReference type="ARBA" id="ARBA00007074"/>
    </source>
</evidence>
<keyword evidence="5" id="KW-0378">Hydrolase</keyword>
<proteinExistence type="inferred from homology"/>
<dbReference type="InterPro" id="IPR052062">
    <property type="entry name" value="Murein_DD/LD_carboxypeptidase"/>
</dbReference>
<evidence type="ECO:0000313" key="12">
    <source>
        <dbReference type="EMBL" id="OEE62945.1"/>
    </source>
</evidence>
<dbReference type="Pfam" id="PF00877">
    <property type="entry name" value="NLPC_P60"/>
    <property type="match status" value="1"/>
</dbReference>
<dbReference type="PROSITE" id="PS51257">
    <property type="entry name" value="PROKAR_LIPOPROTEIN"/>
    <property type="match status" value="1"/>
</dbReference>
<evidence type="ECO:0000256" key="9">
    <source>
        <dbReference type="ARBA" id="ARBA00023288"/>
    </source>
</evidence>
<keyword evidence="13" id="KW-1185">Reference proteome</keyword>
<sequence>MRAIITLKAISLVSFVLTGCESTPTATPYDSTNAHYKTDRPNSLAPYIKLGEPLSAALVQYFEEWQGTPYRWGGVSKKGIDCSAFTQQAYQAVFQHPLPRTTRQQVTKGNKTTLHSATYGDLIFFKTGARRYHVGIYIGDKQFMHASSSKGVSISTLDNPYWSARIWQIRSYFAE</sequence>
<evidence type="ECO:0000256" key="4">
    <source>
        <dbReference type="ARBA" id="ARBA00022729"/>
    </source>
</evidence>
<evidence type="ECO:0000256" key="7">
    <source>
        <dbReference type="ARBA" id="ARBA00023136"/>
    </source>
</evidence>
<evidence type="ECO:0000256" key="8">
    <source>
        <dbReference type="ARBA" id="ARBA00023139"/>
    </source>
</evidence>
<comment type="caution">
    <text evidence="12">The sequence shown here is derived from an EMBL/GenBank/DDBJ whole genome shotgun (WGS) entry which is preliminary data.</text>
</comment>
<evidence type="ECO:0000256" key="5">
    <source>
        <dbReference type="ARBA" id="ARBA00022801"/>
    </source>
</evidence>
<dbReference type="GO" id="GO:0016020">
    <property type="term" value="C:membrane"/>
    <property type="evidence" value="ECO:0007669"/>
    <property type="project" value="UniProtKB-SubCell"/>
</dbReference>
<name>A0A1E5CBV7_9GAMM</name>
<evidence type="ECO:0000313" key="13">
    <source>
        <dbReference type="Proteomes" id="UP000095039"/>
    </source>
</evidence>
<comment type="similarity">
    <text evidence="2">Belongs to the peptidase C40 family.</text>
</comment>